<keyword evidence="2" id="KW-0238">DNA-binding</keyword>
<dbReference type="GO" id="GO:0043565">
    <property type="term" value="F:sequence-specific DNA binding"/>
    <property type="evidence" value="ECO:0007669"/>
    <property type="project" value="InterPro"/>
</dbReference>
<dbReference type="Pfam" id="PF12833">
    <property type="entry name" value="HTH_18"/>
    <property type="match status" value="1"/>
</dbReference>
<dbReference type="InterPro" id="IPR018060">
    <property type="entry name" value="HTH_AraC"/>
</dbReference>
<dbReference type="PANTHER" id="PTHR46796">
    <property type="entry name" value="HTH-TYPE TRANSCRIPTIONAL ACTIVATOR RHAS-RELATED"/>
    <property type="match status" value="1"/>
</dbReference>
<keyword evidence="3" id="KW-0804">Transcription</keyword>
<dbReference type="InterPro" id="IPR050204">
    <property type="entry name" value="AraC_XylS_family_regulators"/>
</dbReference>
<evidence type="ECO:0000256" key="3">
    <source>
        <dbReference type="ARBA" id="ARBA00023163"/>
    </source>
</evidence>
<sequence>MTTDMRPLVDSHDVLTLRPGTGVLLPDPAVTVVLCTVTREPFVLGPRTTATYFAGSSAVRHVLRLTPAAAAVLGLPAADLVNGSTPLRALWGDAAADAVAADPVAFAALARERGVVRAEPRHAALVTAATAQLRHRTVADAAKALHLGERRLRDVFTAATGLPPKRYAVLDRVRRAALERDGDRTWAARAADLGYHDQAHLAADFRAVFRIPPSAFAAARFPEPTTCRPPADPR</sequence>
<dbReference type="Gene3D" id="1.10.10.60">
    <property type="entry name" value="Homeodomain-like"/>
    <property type="match status" value="1"/>
</dbReference>
<dbReference type="PANTHER" id="PTHR46796:SF15">
    <property type="entry name" value="BLL1074 PROTEIN"/>
    <property type="match status" value="1"/>
</dbReference>
<dbReference type="AlphaFoldDB" id="A0AA45R2F1"/>
<dbReference type="EMBL" id="CP073249">
    <property type="protein sequence ID" value="QUF02674.1"/>
    <property type="molecule type" value="Genomic_DNA"/>
</dbReference>
<dbReference type="GO" id="GO:0003700">
    <property type="term" value="F:DNA-binding transcription factor activity"/>
    <property type="evidence" value="ECO:0007669"/>
    <property type="project" value="InterPro"/>
</dbReference>
<keyword evidence="1" id="KW-0805">Transcription regulation</keyword>
<dbReference type="PROSITE" id="PS01124">
    <property type="entry name" value="HTH_ARAC_FAMILY_2"/>
    <property type="match status" value="1"/>
</dbReference>
<proteinExistence type="predicted"/>
<feature type="domain" description="HTH araC/xylS-type" evidence="4">
    <location>
        <begin position="120"/>
        <end position="219"/>
    </location>
</feature>
<gene>
    <name evidence="5" type="ORF">KCV87_24910</name>
</gene>
<reference evidence="5" key="1">
    <citation type="submission" date="2021-04" db="EMBL/GenBank/DDBJ databases">
        <title>Genomic sequence of Actinosynnema pretiosum subsp. pretiosum ATCC 31280 (C-14919).</title>
        <authorList>
            <person name="Bai L."/>
            <person name="Wang X."/>
            <person name="Xiao Y."/>
        </authorList>
    </citation>
    <scope>NUCLEOTIDE SEQUENCE</scope>
    <source>
        <strain evidence="5">ATCC 31280</strain>
    </source>
</reference>
<dbReference type="SMART" id="SM00342">
    <property type="entry name" value="HTH_ARAC"/>
    <property type="match status" value="1"/>
</dbReference>
<organism evidence="5 6">
    <name type="scientific">Actinosynnema pretiosum subsp. pretiosum</name>
    <dbReference type="NCBI Taxonomy" id="103721"/>
    <lineage>
        <taxon>Bacteria</taxon>
        <taxon>Bacillati</taxon>
        <taxon>Actinomycetota</taxon>
        <taxon>Actinomycetes</taxon>
        <taxon>Pseudonocardiales</taxon>
        <taxon>Pseudonocardiaceae</taxon>
        <taxon>Actinosynnema</taxon>
    </lineage>
</organism>
<evidence type="ECO:0000256" key="1">
    <source>
        <dbReference type="ARBA" id="ARBA00023015"/>
    </source>
</evidence>
<evidence type="ECO:0000313" key="6">
    <source>
        <dbReference type="Proteomes" id="UP000677152"/>
    </source>
</evidence>
<name>A0AA45R2F1_9PSEU</name>
<evidence type="ECO:0000256" key="2">
    <source>
        <dbReference type="ARBA" id="ARBA00023125"/>
    </source>
</evidence>
<dbReference type="Proteomes" id="UP000677152">
    <property type="component" value="Chromosome"/>
</dbReference>
<evidence type="ECO:0000259" key="4">
    <source>
        <dbReference type="PROSITE" id="PS01124"/>
    </source>
</evidence>
<protein>
    <submittedName>
        <fullName evidence="5">AraC family transcriptional regulator</fullName>
    </submittedName>
</protein>
<accession>A0AA45R2F1</accession>
<evidence type="ECO:0000313" key="5">
    <source>
        <dbReference type="EMBL" id="QUF02674.1"/>
    </source>
</evidence>